<evidence type="ECO:0000256" key="2">
    <source>
        <dbReference type="SAM" id="SignalP"/>
    </source>
</evidence>
<feature type="signal peptide" evidence="2">
    <location>
        <begin position="1"/>
        <end position="24"/>
    </location>
</feature>
<comment type="caution">
    <text evidence="3">The sequence shown here is derived from an EMBL/GenBank/DDBJ whole genome shotgun (WGS) entry which is preliminary data.</text>
</comment>
<dbReference type="AlphaFoldDB" id="A0AAW9MTF9"/>
<dbReference type="Gene3D" id="3.40.50.12090">
    <property type="match status" value="3"/>
</dbReference>
<dbReference type="PANTHER" id="PTHR30032:SF8">
    <property type="entry name" value="GERMINATION-SPECIFIC N-ACETYLMURAMOYL-L-ALANINE AMIDASE"/>
    <property type="match status" value="1"/>
</dbReference>
<evidence type="ECO:0000313" key="3">
    <source>
        <dbReference type="EMBL" id="MEB3429138.1"/>
    </source>
</evidence>
<proteinExistence type="predicted"/>
<dbReference type="InterPro" id="IPR051922">
    <property type="entry name" value="Bact_Sporulation_Assoc"/>
</dbReference>
<dbReference type="InterPro" id="IPR007253">
    <property type="entry name" value="Cell_wall-bd_2"/>
</dbReference>
<keyword evidence="2" id="KW-0732">Signal</keyword>
<dbReference type="Proteomes" id="UP001357733">
    <property type="component" value="Unassembled WGS sequence"/>
</dbReference>
<dbReference type="RefSeq" id="WP_324619307.1">
    <property type="nucleotide sequence ID" value="NZ_JAYKOT010000003.1"/>
</dbReference>
<sequence>MKKNFKKISLILAALVLICQISFASTKINTNRISGEDRYETNLLINTLYLKLLSRPGKTFDSFVMVSGENYPDALAAAVYATKKQSALLLTPKDKVLDSTSKFIKDNAFTDGIFVGGSETLSKDLYLKVNSFVPNLRRIFGKDRNDTSALLSTESKLKFITNGSFFADALAVGPLVIYEDGDLLLTGQTTSLDGIAVGGENSLKGSFKDRISGEDRYKTSIEIAKRMPPSNTFILCSGENYPDALSSGILAGIKSIPILLTEPNKLNKDVKDFIYEKGYINCIIVGGKNSISKAVEDEIKNMNIENPSIIGDLNPINPNPINPNPIVTPGEPFPPKSDR</sequence>
<reference evidence="3 4" key="1">
    <citation type="submission" date="2024-01" db="EMBL/GenBank/DDBJ databases">
        <title>Complete genome sequence of Citroniella saccharovorans strain M6.X9, isolated from human fecal sample.</title>
        <authorList>
            <person name="Cheng G."/>
            <person name="Westerholm M."/>
            <person name="Schnurer A."/>
        </authorList>
    </citation>
    <scope>NUCLEOTIDE SEQUENCE [LARGE SCALE GENOMIC DNA]</scope>
    <source>
        <strain evidence="3 4">DSM 29873</strain>
    </source>
</reference>
<keyword evidence="4" id="KW-1185">Reference proteome</keyword>
<feature type="region of interest" description="Disordered" evidence="1">
    <location>
        <begin position="320"/>
        <end position="339"/>
    </location>
</feature>
<evidence type="ECO:0000256" key="1">
    <source>
        <dbReference type="SAM" id="MobiDB-lite"/>
    </source>
</evidence>
<accession>A0AAW9MTF9</accession>
<dbReference type="PANTHER" id="PTHR30032">
    <property type="entry name" value="N-ACETYLMURAMOYL-L-ALANINE AMIDASE-RELATED"/>
    <property type="match status" value="1"/>
</dbReference>
<protein>
    <submittedName>
        <fullName evidence="3">Cell wall-binding repeat-containing protein</fullName>
    </submittedName>
</protein>
<evidence type="ECO:0000313" key="4">
    <source>
        <dbReference type="Proteomes" id="UP001357733"/>
    </source>
</evidence>
<name>A0AAW9MTF9_9FIRM</name>
<gene>
    <name evidence="3" type="ORF">VLK81_03725</name>
</gene>
<feature type="chain" id="PRO_5043768383" evidence="2">
    <location>
        <begin position="25"/>
        <end position="339"/>
    </location>
</feature>
<dbReference type="EMBL" id="JAYKOT010000003">
    <property type="protein sequence ID" value="MEB3429138.1"/>
    <property type="molecule type" value="Genomic_DNA"/>
</dbReference>
<organism evidence="3 4">
    <name type="scientific">Citroniella saccharovorans</name>
    <dbReference type="NCBI Taxonomy" id="2053367"/>
    <lineage>
        <taxon>Bacteria</taxon>
        <taxon>Bacillati</taxon>
        <taxon>Bacillota</taxon>
        <taxon>Tissierellia</taxon>
        <taxon>Tissierellales</taxon>
        <taxon>Peptoniphilaceae</taxon>
        <taxon>Citroniella</taxon>
    </lineage>
</organism>
<dbReference type="Pfam" id="PF04122">
    <property type="entry name" value="CW_binding_2"/>
    <property type="match status" value="3"/>
</dbReference>